<dbReference type="KEGG" id="ftc:DA46_261"/>
<reference evidence="2" key="2">
    <citation type="submission" date="2020-02" db="EMBL/GenBank/DDBJ databases">
        <title>Using affinity propagation clustering for identifying bacterial clades and subclades with whole-genome sequences of Francisella tularensis.</title>
        <authorList>
            <person name="Homeier-Bachmann T."/>
            <person name="Abdel-Glil M.Y."/>
            <person name="Hackbart A."/>
            <person name="Hotzel H."/>
            <person name="Tomaso H."/>
        </authorList>
    </citation>
    <scope>NUCLEOTIDE SEQUENCE</scope>
    <source>
        <strain evidence="2">17T1429</strain>
    </source>
</reference>
<gene>
    <name evidence="2" type="ORF">FWJ04_08690</name>
</gene>
<name>A0A0B3VPF3_FRATU</name>
<dbReference type="PANTHER" id="PTHR16301">
    <property type="entry name" value="IMPACT-RELATED"/>
    <property type="match status" value="1"/>
</dbReference>
<sequence length="200" mass="22482">MNGYKTTSENIEFEIAPIKKSRFIVCIYKVANHIEVLNSLDAIKNSYPNANHYCWAYSLADNNQFRFNDDGEPSSSAGKPILSHIQGFEVTNVLVVIVRYFGGTKLGVGGLIRAYGQAAKEGLTLVKITCVEVQNEISLEYDYSETVNVENLANRYGIQIIKENYSDNISKIIKIVASDKYMFLEEIKNITKGKIKITVH</sequence>
<dbReference type="GO" id="GO:0006446">
    <property type="term" value="P:regulation of translational initiation"/>
    <property type="evidence" value="ECO:0007669"/>
    <property type="project" value="TreeGrafter"/>
</dbReference>
<dbReference type="Gene3D" id="3.30.70.240">
    <property type="match status" value="1"/>
</dbReference>
<comment type="similarity">
    <text evidence="1">Belongs to the IMPACT family.</text>
</comment>
<dbReference type="OMA" id="WMTELTN"/>
<dbReference type="eggNOG" id="COG1739">
    <property type="taxonomic scope" value="Bacteria"/>
</dbReference>
<dbReference type="GO" id="GO:0043168">
    <property type="term" value="F:anion binding"/>
    <property type="evidence" value="ECO:0007669"/>
    <property type="project" value="UniProtKB-ARBA"/>
</dbReference>
<reference evidence="2" key="1">
    <citation type="submission" date="2019-08" db="EMBL/GenBank/DDBJ databases">
        <authorList>
            <person name="Busch A."/>
        </authorList>
    </citation>
    <scope>NUCLEOTIDE SEQUENCE</scope>
    <source>
        <strain evidence="2">17T1429</strain>
    </source>
</reference>
<dbReference type="InterPro" id="IPR020569">
    <property type="entry name" value="UPF0029_Impact_CS"/>
</dbReference>
<dbReference type="InterPro" id="IPR035647">
    <property type="entry name" value="EFG_III/V"/>
</dbReference>
<dbReference type="EMBL" id="JAAGKH010000090">
    <property type="protein sequence ID" value="NDR89634.1"/>
    <property type="molecule type" value="Genomic_DNA"/>
</dbReference>
<dbReference type="HOGENOM" id="CLU_083552_0_0_6"/>
<dbReference type="PROSITE" id="PS00910">
    <property type="entry name" value="UPF0029"/>
    <property type="match status" value="1"/>
</dbReference>
<dbReference type="InterPro" id="IPR036956">
    <property type="entry name" value="Impact_N_sf"/>
</dbReference>
<dbReference type="InterPro" id="IPR001498">
    <property type="entry name" value="Impact_N"/>
</dbReference>
<dbReference type="InterPro" id="IPR023582">
    <property type="entry name" value="Impact"/>
</dbReference>
<dbReference type="SUPFAM" id="SSF54211">
    <property type="entry name" value="Ribosomal protein S5 domain 2-like"/>
    <property type="match status" value="1"/>
</dbReference>
<dbReference type="NCBIfam" id="TIGR00257">
    <property type="entry name" value="IMPACT_YIGZ"/>
    <property type="match status" value="1"/>
</dbReference>
<organism evidence="2">
    <name type="scientific">Francisella tularensis subsp. holarctica</name>
    <dbReference type="NCBI Taxonomy" id="119857"/>
    <lineage>
        <taxon>Bacteria</taxon>
        <taxon>Pseudomonadati</taxon>
        <taxon>Pseudomonadota</taxon>
        <taxon>Gammaproteobacteria</taxon>
        <taxon>Thiotrichales</taxon>
        <taxon>Francisellaceae</taxon>
        <taxon>Francisella</taxon>
    </lineage>
</organism>
<dbReference type="GO" id="GO:0017111">
    <property type="term" value="F:ribonucleoside triphosphate phosphatase activity"/>
    <property type="evidence" value="ECO:0007669"/>
    <property type="project" value="UniProtKB-ARBA"/>
</dbReference>
<dbReference type="GO" id="GO:0005737">
    <property type="term" value="C:cytoplasm"/>
    <property type="evidence" value="ECO:0007669"/>
    <property type="project" value="TreeGrafter"/>
</dbReference>
<dbReference type="SUPFAM" id="SSF54980">
    <property type="entry name" value="EF-G C-terminal domain-like"/>
    <property type="match status" value="1"/>
</dbReference>
<evidence type="ECO:0000256" key="1">
    <source>
        <dbReference type="ARBA" id="ARBA00007665"/>
    </source>
</evidence>
<dbReference type="KEGG" id="ftv:CH67_735"/>
<dbReference type="Gene3D" id="3.30.230.30">
    <property type="entry name" value="Impact, N-terminal domain"/>
    <property type="match status" value="1"/>
</dbReference>
<dbReference type="PANTHER" id="PTHR16301:SF20">
    <property type="entry name" value="IMPACT FAMILY MEMBER YIGZ"/>
    <property type="match status" value="1"/>
</dbReference>
<dbReference type="GO" id="GO:0032561">
    <property type="term" value="F:guanyl ribonucleotide binding"/>
    <property type="evidence" value="ECO:0007669"/>
    <property type="project" value="UniProtKB-ARBA"/>
</dbReference>
<accession>A0A0B3VPF3</accession>
<proteinExistence type="inferred from homology"/>
<dbReference type="InterPro" id="IPR020568">
    <property type="entry name" value="Ribosomal_Su5_D2-typ_SF"/>
</dbReference>
<protein>
    <submittedName>
        <fullName evidence="2">YigZ family protein</fullName>
    </submittedName>
</protein>
<dbReference type="RefSeq" id="WP_003014750.1">
    <property type="nucleotide sequence ID" value="NZ_CP009693.1"/>
</dbReference>
<dbReference type="KEGG" id="ftz:CH68_469"/>
<dbReference type="AlphaFoldDB" id="A0A0B3VPF3"/>
<evidence type="ECO:0000313" key="2">
    <source>
        <dbReference type="EMBL" id="NDR89634.1"/>
    </source>
</evidence>
<comment type="caution">
    <text evidence="2">The sequence shown here is derived from an EMBL/GenBank/DDBJ whole genome shotgun (WGS) entry which is preliminary data.</text>
</comment>
<dbReference type="Pfam" id="PF01205">
    <property type="entry name" value="Impact_N"/>
    <property type="match status" value="1"/>
</dbReference>
<dbReference type="InterPro" id="IPR015796">
    <property type="entry name" value="Impact_YigZ-like"/>
</dbReference>